<protein>
    <submittedName>
        <fullName evidence="8">Putative PurR-regulated permease PerM</fullName>
    </submittedName>
</protein>
<evidence type="ECO:0000256" key="7">
    <source>
        <dbReference type="SAM" id="Phobius"/>
    </source>
</evidence>
<dbReference type="PANTHER" id="PTHR21716:SF16">
    <property type="entry name" value="BLL1467 PROTEIN"/>
    <property type="match status" value="1"/>
</dbReference>
<feature type="transmembrane region" description="Helical" evidence="7">
    <location>
        <begin position="73"/>
        <end position="94"/>
    </location>
</feature>
<evidence type="ECO:0000256" key="4">
    <source>
        <dbReference type="ARBA" id="ARBA00022989"/>
    </source>
</evidence>
<dbReference type="InterPro" id="IPR002549">
    <property type="entry name" value="AI-2E-like"/>
</dbReference>
<dbReference type="Pfam" id="PF01594">
    <property type="entry name" value="AI-2E_transport"/>
    <property type="match status" value="1"/>
</dbReference>
<dbReference type="GO" id="GO:0055085">
    <property type="term" value="P:transmembrane transport"/>
    <property type="evidence" value="ECO:0007669"/>
    <property type="project" value="TreeGrafter"/>
</dbReference>
<feature type="transmembrane region" description="Helical" evidence="7">
    <location>
        <begin position="272"/>
        <end position="302"/>
    </location>
</feature>
<name>A0A4R3M7X3_9HYPH</name>
<evidence type="ECO:0000256" key="6">
    <source>
        <dbReference type="SAM" id="MobiDB-lite"/>
    </source>
</evidence>
<evidence type="ECO:0000256" key="5">
    <source>
        <dbReference type="ARBA" id="ARBA00023136"/>
    </source>
</evidence>
<gene>
    <name evidence="8" type="ORF">EDC22_10728</name>
</gene>
<keyword evidence="9" id="KW-1185">Reference proteome</keyword>
<dbReference type="Proteomes" id="UP000295678">
    <property type="component" value="Unassembled WGS sequence"/>
</dbReference>
<dbReference type="RefSeq" id="WP_165926889.1">
    <property type="nucleotide sequence ID" value="NZ_SMAK01000007.1"/>
</dbReference>
<comment type="similarity">
    <text evidence="2">Belongs to the autoinducer-2 exporter (AI-2E) (TC 2.A.86) family.</text>
</comment>
<organism evidence="8 9">
    <name type="scientific">Tepidamorphus gemmatus</name>
    <dbReference type="NCBI Taxonomy" id="747076"/>
    <lineage>
        <taxon>Bacteria</taxon>
        <taxon>Pseudomonadati</taxon>
        <taxon>Pseudomonadota</taxon>
        <taxon>Alphaproteobacteria</taxon>
        <taxon>Hyphomicrobiales</taxon>
        <taxon>Tepidamorphaceae</taxon>
        <taxon>Tepidamorphus</taxon>
    </lineage>
</organism>
<keyword evidence="5 7" id="KW-0472">Membrane</keyword>
<comment type="caution">
    <text evidence="8">The sequence shown here is derived from an EMBL/GenBank/DDBJ whole genome shotgun (WGS) entry which is preliminary data.</text>
</comment>
<feature type="transmembrane region" description="Helical" evidence="7">
    <location>
        <begin position="244"/>
        <end position="266"/>
    </location>
</feature>
<feature type="transmembrane region" description="Helical" evidence="7">
    <location>
        <begin position="101"/>
        <end position="124"/>
    </location>
</feature>
<dbReference type="PANTHER" id="PTHR21716">
    <property type="entry name" value="TRANSMEMBRANE PROTEIN"/>
    <property type="match status" value="1"/>
</dbReference>
<comment type="subcellular location">
    <subcellularLocation>
        <location evidence="1">Membrane</location>
        <topology evidence="1">Multi-pass membrane protein</topology>
    </subcellularLocation>
</comment>
<accession>A0A4R3M7X3</accession>
<evidence type="ECO:0000256" key="1">
    <source>
        <dbReference type="ARBA" id="ARBA00004141"/>
    </source>
</evidence>
<dbReference type="AlphaFoldDB" id="A0A4R3M7X3"/>
<keyword evidence="3 7" id="KW-0812">Transmembrane</keyword>
<feature type="transmembrane region" description="Helical" evidence="7">
    <location>
        <begin position="188"/>
        <end position="207"/>
    </location>
</feature>
<sequence length="408" mass="43084">MPPHPGNVGRRRVAPVSPALLRPVDPSAGLRPFLGRSRPIADPGSLLDKAAKIAILGIFMIIAIHALDAWAAFLAPVLTAVVLGLMLGPAMTLFERAGLPAPLSAIVVIVLALGGLYGLGFLLAPSVQEWSGRLPELLAVVERHTSQLQWHMRALRELQESVQQAGGGDTAPVVAVQGPGLVDSVLSFAPPALGQVVLFVAVLYFYLATRNRLRDSILTMCVSRGARLRAARIIRDAERTISGYLLTIAGINVGLGIATAGAMWALGIPSPALWGAVAAILNFIQYIGPLMFAVLITAVGLITQDTLGAALMPTIAFVALNTIEGQFITPAVLGRRLTLNPFPIILAIGFWLWLWGPVGAFLAVPMLIISLVVLTHLMPQGPIARPRRPMPPPAPTEPPAREAAPPAA</sequence>
<keyword evidence="4 7" id="KW-1133">Transmembrane helix</keyword>
<evidence type="ECO:0000256" key="3">
    <source>
        <dbReference type="ARBA" id="ARBA00022692"/>
    </source>
</evidence>
<feature type="compositionally biased region" description="Pro residues" evidence="6">
    <location>
        <begin position="389"/>
        <end position="398"/>
    </location>
</feature>
<proteinExistence type="inferred from homology"/>
<feature type="region of interest" description="Disordered" evidence="6">
    <location>
        <begin position="384"/>
        <end position="408"/>
    </location>
</feature>
<feature type="transmembrane region" description="Helical" evidence="7">
    <location>
        <begin position="360"/>
        <end position="378"/>
    </location>
</feature>
<feature type="transmembrane region" description="Helical" evidence="7">
    <location>
        <begin position="46"/>
        <end position="67"/>
    </location>
</feature>
<dbReference type="GO" id="GO:0016020">
    <property type="term" value="C:membrane"/>
    <property type="evidence" value="ECO:0007669"/>
    <property type="project" value="UniProtKB-SubCell"/>
</dbReference>
<evidence type="ECO:0000313" key="8">
    <source>
        <dbReference type="EMBL" id="TCT09182.1"/>
    </source>
</evidence>
<dbReference type="EMBL" id="SMAK01000007">
    <property type="protein sequence ID" value="TCT09182.1"/>
    <property type="molecule type" value="Genomic_DNA"/>
</dbReference>
<evidence type="ECO:0000256" key="2">
    <source>
        <dbReference type="ARBA" id="ARBA00009773"/>
    </source>
</evidence>
<reference evidence="8 9" key="1">
    <citation type="submission" date="2019-03" db="EMBL/GenBank/DDBJ databases">
        <title>Genomic Encyclopedia of Type Strains, Phase IV (KMG-IV): sequencing the most valuable type-strain genomes for metagenomic binning, comparative biology and taxonomic classification.</title>
        <authorList>
            <person name="Goeker M."/>
        </authorList>
    </citation>
    <scope>NUCLEOTIDE SEQUENCE [LARGE SCALE GENOMIC DNA]</scope>
    <source>
        <strain evidence="8 9">DSM 19345</strain>
    </source>
</reference>
<evidence type="ECO:0000313" key="9">
    <source>
        <dbReference type="Proteomes" id="UP000295678"/>
    </source>
</evidence>